<keyword evidence="2" id="KW-0812">Transmembrane</keyword>
<reference evidence="3 4" key="1">
    <citation type="submission" date="2013-02" db="EMBL/GenBank/DDBJ databases">
        <title>Draft genome sequence of Amycolatopsis vancoresmycina strain DSM 44592T.</title>
        <authorList>
            <person name="Kumar S."/>
            <person name="Kaur N."/>
            <person name="Kaur C."/>
            <person name="Raghava G.P.S."/>
            <person name="Mayilraj S."/>
        </authorList>
    </citation>
    <scope>NUCLEOTIDE SEQUENCE [LARGE SCALE GENOMIC DNA]</scope>
    <source>
        <strain evidence="3 4">DSM 44592</strain>
    </source>
</reference>
<keyword evidence="4" id="KW-1185">Reference proteome</keyword>
<evidence type="ECO:0000313" key="3">
    <source>
        <dbReference type="EMBL" id="EOD58734.1"/>
    </source>
</evidence>
<protein>
    <recommendedName>
        <fullName evidence="5">Pentapeptide repeat-containing protein</fullName>
    </recommendedName>
</protein>
<evidence type="ECO:0008006" key="5">
    <source>
        <dbReference type="Google" id="ProtNLM"/>
    </source>
</evidence>
<dbReference type="Proteomes" id="UP000014139">
    <property type="component" value="Unassembled WGS sequence"/>
</dbReference>
<keyword evidence="2" id="KW-0472">Membrane</keyword>
<dbReference type="RefSeq" id="WP_004562189.1">
    <property type="nucleotide sequence ID" value="NZ_AOUO01000744.1"/>
</dbReference>
<dbReference type="Pfam" id="PF13576">
    <property type="entry name" value="Pentapeptide_3"/>
    <property type="match status" value="1"/>
</dbReference>
<dbReference type="AlphaFoldDB" id="R1HJW3"/>
<dbReference type="InterPro" id="IPR001646">
    <property type="entry name" value="5peptide_repeat"/>
</dbReference>
<organism evidence="3 4">
    <name type="scientific">Amycolatopsis vancoresmycina DSM 44592</name>
    <dbReference type="NCBI Taxonomy" id="1292037"/>
    <lineage>
        <taxon>Bacteria</taxon>
        <taxon>Bacillati</taxon>
        <taxon>Actinomycetota</taxon>
        <taxon>Actinomycetes</taxon>
        <taxon>Pseudonocardiales</taxon>
        <taxon>Pseudonocardiaceae</taxon>
        <taxon>Amycolatopsis</taxon>
    </lineage>
</organism>
<comment type="caution">
    <text evidence="3">The sequence shown here is derived from an EMBL/GenBank/DDBJ whole genome shotgun (WGS) entry which is preliminary data.</text>
</comment>
<dbReference type="eggNOG" id="COG1357">
    <property type="taxonomic scope" value="Bacteria"/>
</dbReference>
<evidence type="ECO:0000313" key="4">
    <source>
        <dbReference type="Proteomes" id="UP000014139"/>
    </source>
</evidence>
<keyword evidence="2" id="KW-1133">Transmembrane helix</keyword>
<feature type="compositionally biased region" description="Basic and acidic residues" evidence="1">
    <location>
        <begin position="289"/>
        <end position="309"/>
    </location>
</feature>
<accession>R1HJW3</accession>
<dbReference type="PATRIC" id="fig|1292037.4.peg.7990"/>
<feature type="transmembrane region" description="Helical" evidence="2">
    <location>
        <begin position="49"/>
        <end position="70"/>
    </location>
</feature>
<evidence type="ECO:0000256" key="2">
    <source>
        <dbReference type="SAM" id="Phobius"/>
    </source>
</evidence>
<name>R1HJW3_9PSEU</name>
<gene>
    <name evidence="3" type="ORF">H480_42645</name>
</gene>
<dbReference type="Gene3D" id="2.160.20.80">
    <property type="entry name" value="E3 ubiquitin-protein ligase SopA"/>
    <property type="match status" value="1"/>
</dbReference>
<feature type="region of interest" description="Disordered" evidence="1">
    <location>
        <begin position="288"/>
        <end position="315"/>
    </location>
</feature>
<sequence>MPNDLERVLRTRTILLWGAGLLVVAAVAATLLLTLLGGGRPEDSARLDALKTAANIVVGTGGAAALLLAARRQRSAELDLVQKDHDATERRVTEIYGKAADQLGSDKAPVRLAGLYALERLAAGYAEHRQTIVNVLCAYLRMPFEAPAEDLEELQVRKTAQRILLLHLRPGPAEQPGEAFWPDVDLDFSGAKLVGLTLTHCVIRSITCYGTEFLELASFRGTEFRTKADFNKATFHDRVDFRGTVFGGERESFNGAVFAGPAVFGTKSAARLAGAEANRGFARTWPQGWEERPIADRPDRVELTRKGEHGQPAGR</sequence>
<proteinExistence type="predicted"/>
<dbReference type="EMBL" id="AOUO01000744">
    <property type="protein sequence ID" value="EOD58734.1"/>
    <property type="molecule type" value="Genomic_DNA"/>
</dbReference>
<feature type="transmembrane region" description="Helical" evidence="2">
    <location>
        <begin position="14"/>
        <end position="37"/>
    </location>
</feature>
<evidence type="ECO:0000256" key="1">
    <source>
        <dbReference type="SAM" id="MobiDB-lite"/>
    </source>
</evidence>
<dbReference type="OrthoDB" id="8440251at2"/>